<dbReference type="PANTHER" id="PTHR17204:SF5">
    <property type="entry name" value="PRE-MRNA-PROCESSING FACTOR 39"/>
    <property type="match status" value="1"/>
</dbReference>
<comment type="similarity">
    <text evidence="7">Belongs to the PRP39 family.</text>
</comment>
<accession>A0AAW1CU78</accession>
<keyword evidence="3" id="KW-0507">mRNA processing</keyword>
<evidence type="ECO:0000256" key="7">
    <source>
        <dbReference type="ARBA" id="ARBA00038019"/>
    </source>
</evidence>
<comment type="function">
    <text evidence="1">Involved in pre-mRNA splicing.</text>
</comment>
<evidence type="ECO:0000256" key="10">
    <source>
        <dbReference type="SAM" id="MobiDB-lite"/>
    </source>
</evidence>
<evidence type="ECO:0000256" key="2">
    <source>
        <dbReference type="ARBA" id="ARBA00004123"/>
    </source>
</evidence>
<evidence type="ECO:0000313" key="11">
    <source>
        <dbReference type="EMBL" id="KAK9501194.1"/>
    </source>
</evidence>
<evidence type="ECO:0000256" key="8">
    <source>
        <dbReference type="ARBA" id="ARBA00067962"/>
    </source>
</evidence>
<feature type="compositionally biased region" description="Basic residues" evidence="10">
    <location>
        <begin position="289"/>
        <end position="298"/>
    </location>
</feature>
<gene>
    <name evidence="11" type="ORF">O3M35_002266</name>
</gene>
<name>A0AAW1CU78_9HEMI</name>
<feature type="compositionally biased region" description="Basic and acidic residues" evidence="10">
    <location>
        <begin position="334"/>
        <end position="344"/>
    </location>
</feature>
<keyword evidence="12" id="KW-1185">Reference proteome</keyword>
<evidence type="ECO:0000256" key="1">
    <source>
        <dbReference type="ARBA" id="ARBA00003777"/>
    </source>
</evidence>
<feature type="region of interest" description="Disordered" evidence="10">
    <location>
        <begin position="555"/>
        <end position="576"/>
    </location>
</feature>
<evidence type="ECO:0000256" key="5">
    <source>
        <dbReference type="ARBA" id="ARBA00023187"/>
    </source>
</evidence>
<dbReference type="InterPro" id="IPR011990">
    <property type="entry name" value="TPR-like_helical_dom_sf"/>
</dbReference>
<dbReference type="SMART" id="SM00386">
    <property type="entry name" value="HAT"/>
    <property type="match status" value="6"/>
</dbReference>
<sequence length="987" mass="113148">MVRTRKSMKTKADAEEKNLPAVEDSSAQGQAVAEDQNDSSNDGGNSPNAKITEGSNPYPEEKSSVKTVSEDDTSNNKGDADLVISHDSEHKMDDKSTNDYKRKEADETVVSEMEIGDENEGRTVSENNHEQQETNEFDSYPSEVEQKYVSEIEITENDSENAMEDDSEINEVQQKVVVEIEIEEEESVDKGVTKQSDVQKENTDVEKNVTKKDSSETGKLDSENTNEEDQKDGSKLEDDTEMVSEDELPSEGEKRVPDTEAVSDEELPTITTDIPDTEQVSDDELPPVAKRKRKHSSRHSSDSDQKSDSSSKKSKQEKEKSRRSPSRSVDGDSSSERRSPDSKATKTTPKSKLLPELEKYWKAVKDDPTDFTGWTYLLQYVDQESDLEAAREAYDTFLSHYPYCYGYWRKYADYEKRKGEKSKCEEVFERGLKAIPLSVDLWLHYLNFCKSTLKDDEEQLRNQFKRAIEQCGLEFRSDRLWDCYIKWETEGKHLQNVCQIYDQLLRIPTQGYKTHFENFEEFVLNNQPNKILSVDEFLSIRAEVLQKLRQKKVPIEPTAAPPGDESGDDEESNQMHADEETTLVREKIIASRKKIFKDTITAVIARWNFEEGIKRPYFHVKPLERVQLNTWREYIDFEIAGGEEERIIILFERCLIACALYEEFWVKYIKYLESLPGDMEDKIRNVYERACLIHHTKKPYLALNWATFEESHGNVDGARKILNHIDKEVPGVLIIQLRKINLERRAGNLEETSYLYENYISAAKTKIAFVTLSVKYARFCLKILHDIDKAINVVKKALEEDKGNVRLNLQLLDLLMSKPEFNEDECISIFNLILDKDSVDIEHKIKFAQRKIEFIEDFGKNIKSMKKAKQDYFAILKQLKDRKKHQHKSQDDKKSDDGKSKAKIDGNHVTSGGQTVSSSSSYNSSNYSGSYTGNQGYSSSSGGQYGQTATGQYGTSDPSYSGYQNWSYSQPGYGNYNQGWGGYNYYS</sequence>
<feature type="compositionally biased region" description="Acidic residues" evidence="10">
    <location>
        <begin position="238"/>
        <end position="250"/>
    </location>
</feature>
<dbReference type="Pfam" id="PF23240">
    <property type="entry name" value="HAT_PRP39_N"/>
    <property type="match status" value="1"/>
</dbReference>
<dbReference type="GO" id="GO:0005685">
    <property type="term" value="C:U1 snRNP"/>
    <property type="evidence" value="ECO:0007669"/>
    <property type="project" value="TreeGrafter"/>
</dbReference>
<evidence type="ECO:0000313" key="12">
    <source>
        <dbReference type="Proteomes" id="UP001461498"/>
    </source>
</evidence>
<dbReference type="InterPro" id="IPR003107">
    <property type="entry name" value="HAT"/>
</dbReference>
<comment type="caution">
    <text evidence="11">The sequence shown here is derived from an EMBL/GenBank/DDBJ whole genome shotgun (WGS) entry which is preliminary data.</text>
</comment>
<keyword evidence="6" id="KW-0539">Nucleus</keyword>
<dbReference type="GO" id="GO:0071004">
    <property type="term" value="C:U2-type prespliceosome"/>
    <property type="evidence" value="ECO:0007669"/>
    <property type="project" value="TreeGrafter"/>
</dbReference>
<dbReference type="InterPro" id="IPR059164">
    <property type="entry name" value="HAT_PRP39_C"/>
</dbReference>
<feature type="compositionally biased region" description="Low complexity" evidence="10">
    <location>
        <begin position="170"/>
        <end position="179"/>
    </location>
</feature>
<keyword evidence="4" id="KW-0677">Repeat</keyword>
<feature type="region of interest" description="Disordered" evidence="10">
    <location>
        <begin position="880"/>
        <end position="956"/>
    </location>
</feature>
<dbReference type="Gene3D" id="1.25.40.10">
    <property type="entry name" value="Tetratricopeptide repeat domain"/>
    <property type="match status" value="2"/>
</dbReference>
<dbReference type="FunFam" id="1.25.40.10:FF:000063">
    <property type="entry name" value="Pre-mRNA processing factor 39"/>
    <property type="match status" value="1"/>
</dbReference>
<feature type="compositionally biased region" description="Basic and acidic residues" evidence="10">
    <location>
        <begin position="188"/>
        <end position="222"/>
    </location>
</feature>
<dbReference type="SUPFAM" id="SSF48452">
    <property type="entry name" value="TPR-like"/>
    <property type="match status" value="2"/>
</dbReference>
<keyword evidence="5" id="KW-0508">mRNA splicing</keyword>
<reference evidence="11 12" key="1">
    <citation type="submission" date="2022-12" db="EMBL/GenBank/DDBJ databases">
        <title>Chromosome-level genome assembly of true bugs.</title>
        <authorList>
            <person name="Ma L."/>
            <person name="Li H."/>
        </authorList>
    </citation>
    <scope>NUCLEOTIDE SEQUENCE [LARGE SCALE GENOMIC DNA]</scope>
    <source>
        <strain evidence="11">Lab_2022b</strain>
    </source>
</reference>
<comment type="subcellular location">
    <subcellularLocation>
        <location evidence="2">Nucleus</location>
    </subcellularLocation>
</comment>
<dbReference type="GO" id="GO:0030627">
    <property type="term" value="F:pre-mRNA 5'-splice site binding"/>
    <property type="evidence" value="ECO:0007669"/>
    <property type="project" value="TreeGrafter"/>
</dbReference>
<evidence type="ECO:0000256" key="9">
    <source>
        <dbReference type="ARBA" id="ARBA00080852"/>
    </source>
</evidence>
<dbReference type="Proteomes" id="UP001461498">
    <property type="component" value="Unassembled WGS sequence"/>
</dbReference>
<feature type="compositionally biased region" description="Low complexity" evidence="10">
    <location>
        <begin position="910"/>
        <end position="956"/>
    </location>
</feature>
<organism evidence="11 12">
    <name type="scientific">Rhynocoris fuscipes</name>
    <dbReference type="NCBI Taxonomy" id="488301"/>
    <lineage>
        <taxon>Eukaryota</taxon>
        <taxon>Metazoa</taxon>
        <taxon>Ecdysozoa</taxon>
        <taxon>Arthropoda</taxon>
        <taxon>Hexapoda</taxon>
        <taxon>Insecta</taxon>
        <taxon>Pterygota</taxon>
        <taxon>Neoptera</taxon>
        <taxon>Paraneoptera</taxon>
        <taxon>Hemiptera</taxon>
        <taxon>Heteroptera</taxon>
        <taxon>Panheteroptera</taxon>
        <taxon>Cimicomorpha</taxon>
        <taxon>Reduviidae</taxon>
        <taxon>Harpactorinae</taxon>
        <taxon>Harpactorini</taxon>
        <taxon>Rhynocoris</taxon>
    </lineage>
</organism>
<dbReference type="GO" id="GO:0000243">
    <property type="term" value="C:commitment complex"/>
    <property type="evidence" value="ECO:0007669"/>
    <property type="project" value="TreeGrafter"/>
</dbReference>
<dbReference type="EMBL" id="JAPXFL010000010">
    <property type="protein sequence ID" value="KAK9501194.1"/>
    <property type="molecule type" value="Genomic_DNA"/>
</dbReference>
<dbReference type="Pfam" id="PF23241">
    <property type="entry name" value="HAT_PRP39_C"/>
    <property type="match status" value="1"/>
</dbReference>
<dbReference type="GO" id="GO:0000395">
    <property type="term" value="P:mRNA 5'-splice site recognition"/>
    <property type="evidence" value="ECO:0007669"/>
    <property type="project" value="TreeGrafter"/>
</dbReference>
<feature type="region of interest" description="Disordered" evidence="10">
    <location>
        <begin position="1"/>
        <end position="350"/>
    </location>
</feature>
<feature type="compositionally biased region" description="Basic and acidic residues" evidence="10">
    <location>
        <begin position="78"/>
        <end position="106"/>
    </location>
</feature>
<feature type="compositionally biased region" description="Basic and acidic residues" evidence="10">
    <location>
        <begin position="299"/>
        <end position="322"/>
    </location>
</feature>
<feature type="compositionally biased region" description="Basic and acidic residues" evidence="10">
    <location>
        <begin position="119"/>
        <end position="132"/>
    </location>
</feature>
<feature type="compositionally biased region" description="Basic and acidic residues" evidence="10">
    <location>
        <begin position="888"/>
        <end position="906"/>
    </location>
</feature>
<proteinExistence type="inferred from homology"/>
<evidence type="ECO:0000256" key="6">
    <source>
        <dbReference type="ARBA" id="ARBA00023242"/>
    </source>
</evidence>
<protein>
    <recommendedName>
        <fullName evidence="8">Pre-mRNA-processing factor 39</fullName>
    </recommendedName>
    <alternativeName>
        <fullName evidence="9">PRP39 homolog</fullName>
    </alternativeName>
</protein>
<dbReference type="FunFam" id="1.25.40.10:FF:000091">
    <property type="entry name" value="Pre-mRNA-processing factor 39"/>
    <property type="match status" value="1"/>
</dbReference>
<dbReference type="PANTHER" id="PTHR17204">
    <property type="entry name" value="PRE-MRNA PROCESSING PROTEIN PRP39-RELATED"/>
    <property type="match status" value="1"/>
</dbReference>
<evidence type="ECO:0000256" key="3">
    <source>
        <dbReference type="ARBA" id="ARBA00022664"/>
    </source>
</evidence>
<feature type="compositionally biased region" description="Acidic residues" evidence="10">
    <location>
        <begin position="153"/>
        <end position="169"/>
    </location>
</feature>
<feature type="compositionally biased region" description="Acidic residues" evidence="10">
    <location>
        <begin position="275"/>
        <end position="285"/>
    </location>
</feature>
<evidence type="ECO:0000256" key="4">
    <source>
        <dbReference type="ARBA" id="ARBA00022737"/>
    </source>
</evidence>
<dbReference type="AlphaFoldDB" id="A0AAW1CU78"/>